<dbReference type="GO" id="GO:0016616">
    <property type="term" value="F:oxidoreductase activity, acting on the CH-OH group of donors, NAD or NADP as acceptor"/>
    <property type="evidence" value="ECO:0007669"/>
    <property type="project" value="InterPro"/>
</dbReference>
<dbReference type="InterPro" id="IPR013149">
    <property type="entry name" value="ADH-like_C"/>
</dbReference>
<sequence>MESRHRTLDFILDTVSANDSLGPYLELLKIKINGTFVIVGAPDKPMDLPSFSLIFDKRTVKGSMIGSIKETQEMIDICGKYNIMCDIEIVAPDKINEAYERIEKNNIKYRFVIDVAGQSSKF</sequence>
<dbReference type="FunFam" id="3.40.50.720:FF:001451">
    <property type="entry name" value="Putative cinnamyl alcohol dehydrogenase 6"/>
    <property type="match status" value="1"/>
</dbReference>
<dbReference type="Pfam" id="PF00107">
    <property type="entry name" value="ADH_zinc_N"/>
    <property type="match status" value="1"/>
</dbReference>
<name>A0AAF0TCS9_SOLVR</name>
<keyword evidence="2" id="KW-0862">Zinc</keyword>
<feature type="domain" description="Alcohol dehydrogenase-like C-terminal" evidence="4">
    <location>
        <begin position="6"/>
        <end position="77"/>
    </location>
</feature>
<evidence type="ECO:0000313" key="6">
    <source>
        <dbReference type="Proteomes" id="UP001234989"/>
    </source>
</evidence>
<evidence type="ECO:0000313" key="5">
    <source>
        <dbReference type="EMBL" id="WMV15397.1"/>
    </source>
</evidence>
<evidence type="ECO:0000259" key="4">
    <source>
        <dbReference type="Pfam" id="PF00107"/>
    </source>
</evidence>
<evidence type="ECO:0000256" key="1">
    <source>
        <dbReference type="ARBA" id="ARBA00022723"/>
    </source>
</evidence>
<gene>
    <name evidence="5" type="ORF">MTR67_008782</name>
</gene>
<dbReference type="SUPFAM" id="SSF51735">
    <property type="entry name" value="NAD(P)-binding Rossmann-fold domains"/>
    <property type="match status" value="1"/>
</dbReference>
<keyword evidence="1" id="KW-0479">Metal-binding</keyword>
<evidence type="ECO:0000256" key="2">
    <source>
        <dbReference type="ARBA" id="ARBA00022833"/>
    </source>
</evidence>
<dbReference type="InterPro" id="IPR036291">
    <property type="entry name" value="NAD(P)-bd_dom_sf"/>
</dbReference>
<keyword evidence="3" id="KW-0560">Oxidoreductase</keyword>
<dbReference type="InterPro" id="IPR047109">
    <property type="entry name" value="CAD-like"/>
</dbReference>
<dbReference type="EMBL" id="CP133613">
    <property type="protein sequence ID" value="WMV15397.1"/>
    <property type="molecule type" value="Genomic_DNA"/>
</dbReference>
<keyword evidence="6" id="KW-1185">Reference proteome</keyword>
<dbReference type="GO" id="GO:0046872">
    <property type="term" value="F:metal ion binding"/>
    <property type="evidence" value="ECO:0007669"/>
    <property type="project" value="UniProtKB-KW"/>
</dbReference>
<dbReference type="PANTHER" id="PTHR42683">
    <property type="entry name" value="ALDEHYDE REDUCTASE"/>
    <property type="match status" value="1"/>
</dbReference>
<proteinExistence type="predicted"/>
<evidence type="ECO:0000256" key="3">
    <source>
        <dbReference type="ARBA" id="ARBA00023002"/>
    </source>
</evidence>
<protein>
    <recommendedName>
        <fullName evidence="4">Alcohol dehydrogenase-like C-terminal domain-containing protein</fullName>
    </recommendedName>
</protein>
<dbReference type="Gene3D" id="3.90.180.10">
    <property type="entry name" value="Medium-chain alcohol dehydrogenases, catalytic domain"/>
    <property type="match status" value="1"/>
</dbReference>
<dbReference type="Gene3D" id="3.40.50.720">
    <property type="entry name" value="NAD(P)-binding Rossmann-like Domain"/>
    <property type="match status" value="1"/>
</dbReference>
<organism evidence="5 6">
    <name type="scientific">Solanum verrucosum</name>
    <dbReference type="NCBI Taxonomy" id="315347"/>
    <lineage>
        <taxon>Eukaryota</taxon>
        <taxon>Viridiplantae</taxon>
        <taxon>Streptophyta</taxon>
        <taxon>Embryophyta</taxon>
        <taxon>Tracheophyta</taxon>
        <taxon>Spermatophyta</taxon>
        <taxon>Magnoliopsida</taxon>
        <taxon>eudicotyledons</taxon>
        <taxon>Gunneridae</taxon>
        <taxon>Pentapetalae</taxon>
        <taxon>asterids</taxon>
        <taxon>lamiids</taxon>
        <taxon>Solanales</taxon>
        <taxon>Solanaceae</taxon>
        <taxon>Solanoideae</taxon>
        <taxon>Solaneae</taxon>
        <taxon>Solanum</taxon>
    </lineage>
</organism>
<dbReference type="AlphaFoldDB" id="A0AAF0TCS9"/>
<dbReference type="Proteomes" id="UP001234989">
    <property type="component" value="Chromosome 2"/>
</dbReference>
<accession>A0AAF0TCS9</accession>
<reference evidence="5" key="1">
    <citation type="submission" date="2023-08" db="EMBL/GenBank/DDBJ databases">
        <title>A de novo genome assembly of Solanum verrucosum Schlechtendal, a Mexican diploid species geographically isolated from the other diploid A-genome species in potato relatives.</title>
        <authorList>
            <person name="Hosaka K."/>
        </authorList>
    </citation>
    <scope>NUCLEOTIDE SEQUENCE</scope>
    <source>
        <tissue evidence="5">Young leaves</tissue>
    </source>
</reference>